<protein>
    <submittedName>
        <fullName evidence="2">Uncharacterized protein</fullName>
    </submittedName>
</protein>
<proteinExistence type="predicted"/>
<dbReference type="Proteomes" id="UP000308267">
    <property type="component" value="Unassembled WGS sequence"/>
</dbReference>
<feature type="transmembrane region" description="Helical" evidence="1">
    <location>
        <begin position="109"/>
        <end position="130"/>
    </location>
</feature>
<dbReference type="OrthoDB" id="6281732at2759"/>
<gene>
    <name evidence="2" type="ORF">CRM22_005926</name>
</gene>
<keyword evidence="1" id="KW-0812">Transmembrane</keyword>
<accession>A0A4S2LNK4</accession>
<reference evidence="2 3" key="1">
    <citation type="journal article" date="2019" name="BMC Genomics">
        <title>New insights from Opisthorchis felineus genome: update on genomics of the epidemiologically important liver flukes.</title>
        <authorList>
            <person name="Ershov N.I."/>
            <person name="Mordvinov V.A."/>
            <person name="Prokhortchouk E.B."/>
            <person name="Pakharukova M.Y."/>
            <person name="Gunbin K.V."/>
            <person name="Ustyantsev K."/>
            <person name="Genaev M.A."/>
            <person name="Blinov A.G."/>
            <person name="Mazur A."/>
            <person name="Boulygina E."/>
            <person name="Tsygankova S."/>
            <person name="Khrameeva E."/>
            <person name="Chekanov N."/>
            <person name="Fan G."/>
            <person name="Xiao A."/>
            <person name="Zhang H."/>
            <person name="Xu X."/>
            <person name="Yang H."/>
            <person name="Solovyev V."/>
            <person name="Lee S.M."/>
            <person name="Liu X."/>
            <person name="Afonnikov D.A."/>
            <person name="Skryabin K.G."/>
        </authorList>
    </citation>
    <scope>NUCLEOTIDE SEQUENCE [LARGE SCALE GENOMIC DNA]</scope>
    <source>
        <strain evidence="2">AK-0245</strain>
        <tissue evidence="2">Whole organism</tissue>
    </source>
</reference>
<evidence type="ECO:0000313" key="3">
    <source>
        <dbReference type="Proteomes" id="UP000308267"/>
    </source>
</evidence>
<feature type="transmembrane region" description="Helical" evidence="1">
    <location>
        <begin position="7"/>
        <end position="24"/>
    </location>
</feature>
<organism evidence="2 3">
    <name type="scientific">Opisthorchis felineus</name>
    <dbReference type="NCBI Taxonomy" id="147828"/>
    <lineage>
        <taxon>Eukaryota</taxon>
        <taxon>Metazoa</taxon>
        <taxon>Spiralia</taxon>
        <taxon>Lophotrochozoa</taxon>
        <taxon>Platyhelminthes</taxon>
        <taxon>Trematoda</taxon>
        <taxon>Digenea</taxon>
        <taxon>Opisthorchiida</taxon>
        <taxon>Opisthorchiata</taxon>
        <taxon>Opisthorchiidae</taxon>
        <taxon>Opisthorchis</taxon>
    </lineage>
</organism>
<feature type="transmembrane region" description="Helical" evidence="1">
    <location>
        <begin position="44"/>
        <end position="68"/>
    </location>
</feature>
<dbReference type="AlphaFoldDB" id="A0A4S2LNK4"/>
<keyword evidence="1" id="KW-0472">Membrane</keyword>
<name>A0A4S2LNK4_OPIFE</name>
<evidence type="ECO:0000313" key="2">
    <source>
        <dbReference type="EMBL" id="TGZ65303.1"/>
    </source>
</evidence>
<comment type="caution">
    <text evidence="2">The sequence shown here is derived from an EMBL/GenBank/DDBJ whole genome shotgun (WGS) entry which is preliminary data.</text>
</comment>
<keyword evidence="1" id="KW-1133">Transmembrane helix</keyword>
<keyword evidence="3" id="KW-1185">Reference proteome</keyword>
<evidence type="ECO:0000256" key="1">
    <source>
        <dbReference type="SAM" id="Phobius"/>
    </source>
</evidence>
<dbReference type="EMBL" id="SJOL01006491">
    <property type="protein sequence ID" value="TGZ65303.1"/>
    <property type="molecule type" value="Genomic_DNA"/>
</dbReference>
<feature type="transmembrane region" description="Helical" evidence="1">
    <location>
        <begin position="80"/>
        <end position="103"/>
    </location>
</feature>
<sequence>MDLNVLLFVKLIIAWIVVCIALGVPEWACGQIFTCKYERGVHMVTGVFITMGLVALTVVLVFDSVAIAGVQMVSNNRTVYLVRSIFLIAGTSVMILGLVIYVVKFPPLWSYLLAVCGTMFASELCMLTICECVGVRSKPQVSSV</sequence>